<protein>
    <submittedName>
        <fullName evidence="1">Uncharacterized protein</fullName>
    </submittedName>
</protein>
<reference evidence="2" key="1">
    <citation type="journal article" date="2019" name="Int. J. Syst. Evol. Microbiol.">
        <title>The Global Catalogue of Microorganisms (GCM) 10K type strain sequencing project: providing services to taxonomists for standard genome sequencing and annotation.</title>
        <authorList>
            <consortium name="The Broad Institute Genomics Platform"/>
            <consortium name="The Broad Institute Genome Sequencing Center for Infectious Disease"/>
            <person name="Wu L."/>
            <person name="Ma J."/>
        </authorList>
    </citation>
    <scope>NUCLEOTIDE SEQUENCE [LARGE SCALE GENOMIC DNA]</scope>
    <source>
        <strain evidence="2">CCUG 63830</strain>
    </source>
</reference>
<dbReference type="EMBL" id="JBHSWB010000001">
    <property type="protein sequence ID" value="MFC6661125.1"/>
    <property type="molecule type" value="Genomic_DNA"/>
</dbReference>
<comment type="caution">
    <text evidence="1">The sequence shown here is derived from an EMBL/GenBank/DDBJ whole genome shotgun (WGS) entry which is preliminary data.</text>
</comment>
<proteinExistence type="predicted"/>
<keyword evidence="2" id="KW-1185">Reference proteome</keyword>
<gene>
    <name evidence="1" type="ORF">ACFP90_12810</name>
</gene>
<accession>A0ABW1ZJP0</accession>
<dbReference type="Proteomes" id="UP001596317">
    <property type="component" value="Unassembled WGS sequence"/>
</dbReference>
<sequence length="188" mass="19938">MNLSGLQLQPIKIANLDLNVLRVAPTVFQQTLQAPNVLQLNLQDLPARIQARDAEINRSVDLVRNLQGAADLRADVARAALALPRGLTVPSTVTLRTGEVKPVLLYGQDTVALSVAQAEASAAANRAAILKSFGLSEQNPVPREFLAPESVRAVNIAPNVRITVPVVDLVKAAPPSPPSPRTNWAAAS</sequence>
<evidence type="ECO:0000313" key="2">
    <source>
        <dbReference type="Proteomes" id="UP001596317"/>
    </source>
</evidence>
<organism evidence="1 2">
    <name type="scientific">Deinococcus multiflagellatus</name>
    <dbReference type="NCBI Taxonomy" id="1656887"/>
    <lineage>
        <taxon>Bacteria</taxon>
        <taxon>Thermotogati</taxon>
        <taxon>Deinococcota</taxon>
        <taxon>Deinococci</taxon>
        <taxon>Deinococcales</taxon>
        <taxon>Deinococcaceae</taxon>
        <taxon>Deinococcus</taxon>
    </lineage>
</organism>
<name>A0ABW1ZJP0_9DEIO</name>
<dbReference type="RefSeq" id="WP_380056481.1">
    <property type="nucleotide sequence ID" value="NZ_JBHSWB010000001.1"/>
</dbReference>
<evidence type="ECO:0000313" key="1">
    <source>
        <dbReference type="EMBL" id="MFC6661125.1"/>
    </source>
</evidence>